<gene>
    <name evidence="5" type="ORF">GQ588_05320</name>
</gene>
<dbReference type="PROSITE" id="PS50949">
    <property type="entry name" value="HTH_GNTR"/>
    <property type="match status" value="1"/>
</dbReference>
<dbReference type="InterPro" id="IPR036390">
    <property type="entry name" value="WH_DNA-bd_sf"/>
</dbReference>
<evidence type="ECO:0000256" key="2">
    <source>
        <dbReference type="ARBA" id="ARBA00023125"/>
    </source>
</evidence>
<sequence>MNFENNVPIYVQIMDHIKKDIIHGKLDLGEKLLSAREYAQNLNVNPNTMVRVFGELEREGITFTKRGVGTFITESKEKVENMKREMAEEMIRNFVKGMQELGFSSNEMIALIKSRLDKEAVQ</sequence>
<dbReference type="EMBL" id="CP046996">
    <property type="protein sequence ID" value="QHA00107.1"/>
    <property type="molecule type" value="Genomic_DNA"/>
</dbReference>
<dbReference type="Proteomes" id="UP000430508">
    <property type="component" value="Chromosome"/>
</dbReference>
<accession>A0A857DGS3</accession>
<reference evidence="5 6" key="1">
    <citation type="submission" date="2019-12" db="EMBL/GenBank/DDBJ databases">
        <title>Sequence classification of anaerobic respiratory reductive dehalogenases: First we see many, then we see few.</title>
        <authorList>
            <person name="Molenda O."/>
            <person name="Puentes Jacome L.A."/>
            <person name="Cao X."/>
            <person name="Nesbo C.L."/>
            <person name="Tang S."/>
            <person name="Morson N."/>
            <person name="Patron J."/>
            <person name="Lomheim L."/>
            <person name="Wishart D.S."/>
            <person name="Edwards E.A."/>
        </authorList>
    </citation>
    <scope>NUCLEOTIDE SEQUENCE [LARGE SCALE GENOMIC DNA]</scope>
    <source>
        <strain evidence="5 6">12DCA</strain>
    </source>
</reference>
<dbReference type="CDD" id="cd07377">
    <property type="entry name" value="WHTH_GntR"/>
    <property type="match status" value="1"/>
</dbReference>
<dbReference type="PANTHER" id="PTHR38445">
    <property type="entry name" value="HTH-TYPE TRANSCRIPTIONAL REPRESSOR YTRA"/>
    <property type="match status" value="1"/>
</dbReference>
<dbReference type="AlphaFoldDB" id="A0A857DGS3"/>
<evidence type="ECO:0000256" key="1">
    <source>
        <dbReference type="ARBA" id="ARBA00023015"/>
    </source>
</evidence>
<evidence type="ECO:0000259" key="4">
    <source>
        <dbReference type="PROSITE" id="PS50949"/>
    </source>
</evidence>
<evidence type="ECO:0000256" key="3">
    <source>
        <dbReference type="ARBA" id="ARBA00023163"/>
    </source>
</evidence>
<dbReference type="InterPro" id="IPR000524">
    <property type="entry name" value="Tscrpt_reg_HTH_GntR"/>
</dbReference>
<keyword evidence="1" id="KW-0805">Transcription regulation</keyword>
<dbReference type="SUPFAM" id="SSF46785">
    <property type="entry name" value="Winged helix' DNA-binding domain"/>
    <property type="match status" value="1"/>
</dbReference>
<organism evidence="5 6">
    <name type="scientific">Dehalobacter restrictus</name>
    <dbReference type="NCBI Taxonomy" id="55583"/>
    <lineage>
        <taxon>Bacteria</taxon>
        <taxon>Bacillati</taxon>
        <taxon>Bacillota</taxon>
        <taxon>Clostridia</taxon>
        <taxon>Eubacteriales</taxon>
        <taxon>Desulfitobacteriaceae</taxon>
        <taxon>Dehalobacter</taxon>
    </lineage>
</organism>
<dbReference type="Pfam" id="PF00392">
    <property type="entry name" value="GntR"/>
    <property type="match status" value="1"/>
</dbReference>
<dbReference type="SMART" id="SM00345">
    <property type="entry name" value="HTH_GNTR"/>
    <property type="match status" value="1"/>
</dbReference>
<name>A0A857DGS3_9FIRM</name>
<proteinExistence type="predicted"/>
<dbReference type="InterPro" id="IPR036388">
    <property type="entry name" value="WH-like_DNA-bd_sf"/>
</dbReference>
<dbReference type="GO" id="GO:0003677">
    <property type="term" value="F:DNA binding"/>
    <property type="evidence" value="ECO:0007669"/>
    <property type="project" value="UniProtKB-KW"/>
</dbReference>
<evidence type="ECO:0000313" key="6">
    <source>
        <dbReference type="Proteomes" id="UP000430508"/>
    </source>
</evidence>
<dbReference type="Gene3D" id="1.10.10.10">
    <property type="entry name" value="Winged helix-like DNA-binding domain superfamily/Winged helix DNA-binding domain"/>
    <property type="match status" value="1"/>
</dbReference>
<dbReference type="PANTHER" id="PTHR38445:SF9">
    <property type="entry name" value="HTH-TYPE TRANSCRIPTIONAL REPRESSOR YTRA"/>
    <property type="match status" value="1"/>
</dbReference>
<keyword evidence="2" id="KW-0238">DNA-binding</keyword>
<dbReference type="RefSeq" id="WP_158208179.1">
    <property type="nucleotide sequence ID" value="NZ_CP046996.1"/>
</dbReference>
<feature type="domain" description="HTH gntR-type" evidence="4">
    <location>
        <begin position="7"/>
        <end position="75"/>
    </location>
</feature>
<dbReference type="GO" id="GO:0003700">
    <property type="term" value="F:DNA-binding transcription factor activity"/>
    <property type="evidence" value="ECO:0007669"/>
    <property type="project" value="InterPro"/>
</dbReference>
<evidence type="ECO:0000313" key="5">
    <source>
        <dbReference type="EMBL" id="QHA00107.1"/>
    </source>
</evidence>
<keyword evidence="3" id="KW-0804">Transcription</keyword>
<protein>
    <submittedName>
        <fullName evidence="5">GntR family transcriptional regulator</fullName>
    </submittedName>
</protein>